<accession>J3N790</accession>
<dbReference type="HOGENOM" id="CLU_1952112_0_0_1"/>
<evidence type="ECO:0000313" key="1">
    <source>
        <dbReference type="EnsemblPlants" id="OB11G16760.1"/>
    </source>
</evidence>
<keyword evidence="2" id="KW-1185">Reference proteome</keyword>
<reference evidence="1" key="2">
    <citation type="submission" date="2013-04" db="UniProtKB">
        <authorList>
            <consortium name="EnsemblPlants"/>
        </authorList>
    </citation>
    <scope>IDENTIFICATION</scope>
</reference>
<reference evidence="1" key="1">
    <citation type="journal article" date="2013" name="Nat. Commun.">
        <title>Whole-genome sequencing of Oryza brachyantha reveals mechanisms underlying Oryza genome evolution.</title>
        <authorList>
            <person name="Chen J."/>
            <person name="Huang Q."/>
            <person name="Gao D."/>
            <person name="Wang J."/>
            <person name="Lang Y."/>
            <person name="Liu T."/>
            <person name="Li B."/>
            <person name="Bai Z."/>
            <person name="Luis Goicoechea J."/>
            <person name="Liang C."/>
            <person name="Chen C."/>
            <person name="Zhang W."/>
            <person name="Sun S."/>
            <person name="Liao Y."/>
            <person name="Zhang X."/>
            <person name="Yang L."/>
            <person name="Song C."/>
            <person name="Wang M."/>
            <person name="Shi J."/>
            <person name="Liu G."/>
            <person name="Liu J."/>
            <person name="Zhou H."/>
            <person name="Zhou W."/>
            <person name="Yu Q."/>
            <person name="An N."/>
            <person name="Chen Y."/>
            <person name="Cai Q."/>
            <person name="Wang B."/>
            <person name="Liu B."/>
            <person name="Min J."/>
            <person name="Huang Y."/>
            <person name="Wu H."/>
            <person name="Li Z."/>
            <person name="Zhang Y."/>
            <person name="Yin Y."/>
            <person name="Song W."/>
            <person name="Jiang J."/>
            <person name="Jackson S.A."/>
            <person name="Wing R.A."/>
            <person name="Wang J."/>
            <person name="Chen M."/>
        </authorList>
    </citation>
    <scope>NUCLEOTIDE SEQUENCE [LARGE SCALE GENOMIC DNA]</scope>
    <source>
        <strain evidence="1">cv. IRGC 101232</strain>
    </source>
</reference>
<organism evidence="1">
    <name type="scientific">Oryza brachyantha</name>
    <name type="common">malo sina</name>
    <dbReference type="NCBI Taxonomy" id="4533"/>
    <lineage>
        <taxon>Eukaryota</taxon>
        <taxon>Viridiplantae</taxon>
        <taxon>Streptophyta</taxon>
        <taxon>Embryophyta</taxon>
        <taxon>Tracheophyta</taxon>
        <taxon>Spermatophyta</taxon>
        <taxon>Magnoliopsida</taxon>
        <taxon>Liliopsida</taxon>
        <taxon>Poales</taxon>
        <taxon>Poaceae</taxon>
        <taxon>BOP clade</taxon>
        <taxon>Oryzoideae</taxon>
        <taxon>Oryzeae</taxon>
        <taxon>Oryzinae</taxon>
        <taxon>Oryza</taxon>
    </lineage>
</organism>
<sequence length="129" mass="13874">MDGCNPCHVPMEARLKLSNESHGDTVDVAENRSLMGSLRYLVNTRPALAYSVGYLESIHGETNSWPPGCCKAFVGDASMPGRRMRGHCQMASGDSDMGGDLDDRKSTTGTEGSGIILLIVRLSIVHATY</sequence>
<evidence type="ECO:0000313" key="2">
    <source>
        <dbReference type="Proteomes" id="UP000006038"/>
    </source>
</evidence>
<dbReference type="AlphaFoldDB" id="J3N790"/>
<dbReference type="eggNOG" id="KOG0017">
    <property type="taxonomic scope" value="Eukaryota"/>
</dbReference>
<protein>
    <submittedName>
        <fullName evidence="1">Uncharacterized protein</fullName>
    </submittedName>
</protein>
<dbReference type="Proteomes" id="UP000006038">
    <property type="component" value="Chromosome 11"/>
</dbReference>
<dbReference type="EnsemblPlants" id="OB11G16760.1">
    <property type="protein sequence ID" value="OB11G16760.1"/>
    <property type="gene ID" value="OB11G16760"/>
</dbReference>
<dbReference type="Gramene" id="OB11G16760.1">
    <property type="protein sequence ID" value="OB11G16760.1"/>
    <property type="gene ID" value="OB11G16760"/>
</dbReference>
<proteinExistence type="predicted"/>
<name>J3N790_ORYBR</name>